<dbReference type="Gene3D" id="3.40.630.30">
    <property type="match status" value="1"/>
</dbReference>
<evidence type="ECO:0000313" key="4">
    <source>
        <dbReference type="EMBL" id="SNS64494.1"/>
    </source>
</evidence>
<dbReference type="EMBL" id="FZNR01000020">
    <property type="protein sequence ID" value="SNS64494.1"/>
    <property type="molecule type" value="Genomic_DNA"/>
</dbReference>
<dbReference type="SUPFAM" id="SSF55729">
    <property type="entry name" value="Acyl-CoA N-acyltransferases (Nat)"/>
    <property type="match status" value="1"/>
</dbReference>
<dbReference type="PANTHER" id="PTHR43877">
    <property type="entry name" value="AMINOALKYLPHOSPHONATE N-ACETYLTRANSFERASE-RELATED-RELATED"/>
    <property type="match status" value="1"/>
</dbReference>
<dbReference type="OrthoDB" id="4774939at2"/>
<dbReference type="PROSITE" id="PS51186">
    <property type="entry name" value="GNAT"/>
    <property type="match status" value="1"/>
</dbReference>
<dbReference type="InterPro" id="IPR050832">
    <property type="entry name" value="Bact_Acetyltransf"/>
</dbReference>
<dbReference type="InterPro" id="IPR016181">
    <property type="entry name" value="Acyl_CoA_acyltransferase"/>
</dbReference>
<dbReference type="RefSeq" id="WP_089297691.1">
    <property type="nucleotide sequence ID" value="NZ_BOMU01000091.1"/>
</dbReference>
<dbReference type="Pfam" id="PF00583">
    <property type="entry name" value="Acetyltransf_1"/>
    <property type="match status" value="1"/>
</dbReference>
<evidence type="ECO:0000259" key="3">
    <source>
        <dbReference type="PROSITE" id="PS51186"/>
    </source>
</evidence>
<evidence type="ECO:0000256" key="1">
    <source>
        <dbReference type="ARBA" id="ARBA00022679"/>
    </source>
</evidence>
<organism evidence="4 5">
    <name type="scientific">Actinoplanes regularis</name>
    <dbReference type="NCBI Taxonomy" id="52697"/>
    <lineage>
        <taxon>Bacteria</taxon>
        <taxon>Bacillati</taxon>
        <taxon>Actinomycetota</taxon>
        <taxon>Actinomycetes</taxon>
        <taxon>Micromonosporales</taxon>
        <taxon>Micromonosporaceae</taxon>
        <taxon>Actinoplanes</taxon>
    </lineage>
</organism>
<gene>
    <name evidence="4" type="ORF">SAMN06264365_12040</name>
</gene>
<dbReference type="PANTHER" id="PTHR43877:SF2">
    <property type="entry name" value="AMINOALKYLPHOSPHONATE N-ACETYLTRANSFERASE-RELATED"/>
    <property type="match status" value="1"/>
</dbReference>
<dbReference type="Proteomes" id="UP000198415">
    <property type="component" value="Unassembled WGS sequence"/>
</dbReference>
<dbReference type="AlphaFoldDB" id="A0A239G8Z5"/>
<dbReference type="CDD" id="cd04301">
    <property type="entry name" value="NAT_SF"/>
    <property type="match status" value="1"/>
</dbReference>
<keyword evidence="1 4" id="KW-0808">Transferase</keyword>
<keyword evidence="2" id="KW-0012">Acyltransferase</keyword>
<feature type="domain" description="N-acetyltransferase" evidence="3">
    <location>
        <begin position="1"/>
        <end position="143"/>
    </location>
</feature>
<proteinExistence type="predicted"/>
<protein>
    <submittedName>
        <fullName evidence="4">Acetyltransferase (GNAT) family protein</fullName>
    </submittedName>
</protein>
<keyword evidence="5" id="KW-1185">Reference proteome</keyword>
<evidence type="ECO:0000256" key="2">
    <source>
        <dbReference type="ARBA" id="ARBA00023315"/>
    </source>
</evidence>
<evidence type="ECO:0000313" key="5">
    <source>
        <dbReference type="Proteomes" id="UP000198415"/>
    </source>
</evidence>
<dbReference type="InterPro" id="IPR000182">
    <property type="entry name" value="GNAT_dom"/>
</dbReference>
<name>A0A239G8Z5_9ACTN</name>
<dbReference type="GO" id="GO:0016747">
    <property type="term" value="F:acyltransferase activity, transferring groups other than amino-acyl groups"/>
    <property type="evidence" value="ECO:0007669"/>
    <property type="project" value="InterPro"/>
</dbReference>
<accession>A0A239G8Z5</accession>
<reference evidence="4 5" key="1">
    <citation type="submission" date="2017-06" db="EMBL/GenBank/DDBJ databases">
        <authorList>
            <person name="Kim H.J."/>
            <person name="Triplett B.A."/>
        </authorList>
    </citation>
    <scope>NUCLEOTIDE SEQUENCE [LARGE SCALE GENOMIC DNA]</scope>
    <source>
        <strain evidence="4 5">DSM 43151</strain>
    </source>
</reference>
<sequence length="156" mass="16744">MRIERVTSAEEINRGADLFDAPPIPEATHRFLGEPTHHLLFAYDDADCPVGMISGVETTHPDKGTEMLVYELGVAPIARLQGIGSALVTALAELARDRGCYGMWVATENDNAAALATYRSAGALEETTFTLLSWDLLADSPTGPGLLADRSRTGQK</sequence>